<gene>
    <name evidence="1" type="ORF">I5907_00570</name>
</gene>
<dbReference type="Proteomes" id="UP000628448">
    <property type="component" value="Unassembled WGS sequence"/>
</dbReference>
<evidence type="ECO:0000313" key="2">
    <source>
        <dbReference type="Proteomes" id="UP000628448"/>
    </source>
</evidence>
<evidence type="ECO:0000313" key="1">
    <source>
        <dbReference type="EMBL" id="MBG9374712.1"/>
    </source>
</evidence>
<keyword evidence="2" id="KW-1185">Reference proteome</keyword>
<accession>A0A931GY59</accession>
<sequence>MDLLKYEFQKAPADNYSNDLGLLVKKVRYYRNNRPVEEFNNALPELHEMESKLQQIAKAGGQRKRLYVQEIIDELSEEKDLQKKLTDKVSKGCHAIVHALYDDAFDMNDYAYELRKAMGVYWVQFFGYKANRQSDGMLAVVKEVFRAACYDMHMVFIDNNQGR</sequence>
<dbReference type="EMBL" id="JADWYR010000001">
    <property type="protein sequence ID" value="MBG9374712.1"/>
    <property type="molecule type" value="Genomic_DNA"/>
</dbReference>
<dbReference type="RefSeq" id="WP_196988806.1">
    <property type="nucleotide sequence ID" value="NZ_JADWYR010000001.1"/>
</dbReference>
<comment type="caution">
    <text evidence="1">The sequence shown here is derived from an EMBL/GenBank/DDBJ whole genome shotgun (WGS) entry which is preliminary data.</text>
</comment>
<protein>
    <submittedName>
        <fullName evidence="1">Uncharacterized protein</fullName>
    </submittedName>
</protein>
<dbReference type="AlphaFoldDB" id="A0A931GY59"/>
<organism evidence="1 2">
    <name type="scientific">Panacibacter microcysteis</name>
    <dbReference type="NCBI Taxonomy" id="2793269"/>
    <lineage>
        <taxon>Bacteria</taxon>
        <taxon>Pseudomonadati</taxon>
        <taxon>Bacteroidota</taxon>
        <taxon>Chitinophagia</taxon>
        <taxon>Chitinophagales</taxon>
        <taxon>Chitinophagaceae</taxon>
        <taxon>Panacibacter</taxon>
    </lineage>
</organism>
<reference evidence="1" key="1">
    <citation type="submission" date="2020-11" db="EMBL/GenBank/DDBJ databases">
        <title>Bacterial whole genome sequence for Panacibacter sp. DH6.</title>
        <authorList>
            <person name="Le V."/>
            <person name="Ko S."/>
            <person name="Ahn C.-Y."/>
            <person name="Oh H.-M."/>
        </authorList>
    </citation>
    <scope>NUCLEOTIDE SEQUENCE</scope>
    <source>
        <strain evidence="1">DH6</strain>
    </source>
</reference>
<proteinExistence type="predicted"/>
<name>A0A931GY59_9BACT</name>